<name>A0A2P6PDN8_ROSCH</name>
<evidence type="ECO:0000256" key="5">
    <source>
        <dbReference type="ARBA" id="ARBA00023125"/>
    </source>
</evidence>
<keyword evidence="3 7" id="KW-0863">Zinc-finger</keyword>
<proteinExistence type="predicted"/>
<dbReference type="SMART" id="SM00575">
    <property type="entry name" value="ZnF_PMZ"/>
    <property type="match status" value="1"/>
</dbReference>
<dbReference type="Gramene" id="PRQ20047">
    <property type="protein sequence ID" value="PRQ20047"/>
    <property type="gene ID" value="RchiOBHm_Chr7g0223891"/>
</dbReference>
<evidence type="ECO:0000256" key="3">
    <source>
        <dbReference type="ARBA" id="ARBA00022771"/>
    </source>
</evidence>
<dbReference type="InterPro" id="IPR058594">
    <property type="entry name" value="PB1-like_dom_pln"/>
</dbReference>
<feature type="domain" description="SWIM-type" evidence="9">
    <location>
        <begin position="780"/>
        <end position="812"/>
    </location>
</feature>
<reference evidence="10 11" key="1">
    <citation type="journal article" date="2018" name="Nat. Genet.">
        <title>The Rosa genome provides new insights in the design of modern roses.</title>
        <authorList>
            <person name="Bendahmane M."/>
        </authorList>
    </citation>
    <scope>NUCLEOTIDE SEQUENCE [LARGE SCALE GENOMIC DNA]</scope>
    <source>
        <strain evidence="11">cv. Old Blush</strain>
    </source>
</reference>
<feature type="region of interest" description="Disordered" evidence="8">
    <location>
        <begin position="856"/>
        <end position="881"/>
    </location>
</feature>
<dbReference type="InterPro" id="IPR007527">
    <property type="entry name" value="Znf_SWIM"/>
</dbReference>
<dbReference type="Pfam" id="PF26130">
    <property type="entry name" value="PB1-like"/>
    <property type="match status" value="1"/>
</dbReference>
<evidence type="ECO:0000256" key="1">
    <source>
        <dbReference type="ARBA" id="ARBA00022578"/>
    </source>
</evidence>
<dbReference type="PROSITE" id="PS50966">
    <property type="entry name" value="ZF_SWIM"/>
    <property type="match status" value="1"/>
</dbReference>
<dbReference type="InterPro" id="IPR006564">
    <property type="entry name" value="Znf_PMZ"/>
</dbReference>
<feature type="region of interest" description="Disordered" evidence="8">
    <location>
        <begin position="906"/>
        <end position="947"/>
    </location>
</feature>
<dbReference type="PANTHER" id="PTHR31973">
    <property type="entry name" value="POLYPROTEIN, PUTATIVE-RELATED"/>
    <property type="match status" value="1"/>
</dbReference>
<comment type="caution">
    <text evidence="10">The sequence shown here is derived from an EMBL/GenBank/DDBJ whole genome shotgun (WGS) entry which is preliminary data.</text>
</comment>
<protein>
    <submittedName>
        <fullName evidence="10">Putative transcription factor interactor and regulator CCHC(Zn) family</fullName>
    </submittedName>
</protein>
<evidence type="ECO:0000256" key="2">
    <source>
        <dbReference type="ARBA" id="ARBA00022723"/>
    </source>
</evidence>
<evidence type="ECO:0000256" key="6">
    <source>
        <dbReference type="ARBA" id="ARBA00023172"/>
    </source>
</evidence>
<dbReference type="PANTHER" id="PTHR31973:SF187">
    <property type="entry name" value="MUTATOR TRANSPOSASE MUDRA PROTEIN"/>
    <property type="match status" value="1"/>
</dbReference>
<dbReference type="InterPro" id="IPR001207">
    <property type="entry name" value="Transposase_mutator"/>
</dbReference>
<organism evidence="10 11">
    <name type="scientific">Rosa chinensis</name>
    <name type="common">China rose</name>
    <dbReference type="NCBI Taxonomy" id="74649"/>
    <lineage>
        <taxon>Eukaryota</taxon>
        <taxon>Viridiplantae</taxon>
        <taxon>Streptophyta</taxon>
        <taxon>Embryophyta</taxon>
        <taxon>Tracheophyta</taxon>
        <taxon>Spermatophyta</taxon>
        <taxon>Magnoliopsida</taxon>
        <taxon>eudicotyledons</taxon>
        <taxon>Gunneridae</taxon>
        <taxon>Pentapetalae</taxon>
        <taxon>rosids</taxon>
        <taxon>fabids</taxon>
        <taxon>Rosales</taxon>
        <taxon>Rosaceae</taxon>
        <taxon>Rosoideae</taxon>
        <taxon>Rosoideae incertae sedis</taxon>
        <taxon>Rosa</taxon>
    </lineage>
</organism>
<keyword evidence="2" id="KW-0479">Metal-binding</keyword>
<dbReference type="Pfam" id="PF10551">
    <property type="entry name" value="MULE"/>
    <property type="match status" value="1"/>
</dbReference>
<dbReference type="EMBL" id="PDCK01000045">
    <property type="protein sequence ID" value="PRQ20047.1"/>
    <property type="molecule type" value="Genomic_DNA"/>
</dbReference>
<dbReference type="Pfam" id="PF03108">
    <property type="entry name" value="DBD_Tnp_Mut"/>
    <property type="match status" value="1"/>
</dbReference>
<keyword evidence="4" id="KW-0862">Zinc</keyword>
<dbReference type="PROSITE" id="PS01007">
    <property type="entry name" value="TRANSPOSASE_MUTATOR"/>
    <property type="match status" value="1"/>
</dbReference>
<dbReference type="Proteomes" id="UP000238479">
    <property type="component" value="Chromosome 7"/>
</dbReference>
<keyword evidence="6" id="KW-0233">DNA recombination</keyword>
<keyword evidence="1" id="KW-0815">Transposition</keyword>
<dbReference type="GO" id="GO:0004803">
    <property type="term" value="F:transposase activity"/>
    <property type="evidence" value="ECO:0007669"/>
    <property type="project" value="InterPro"/>
</dbReference>
<evidence type="ECO:0000256" key="4">
    <source>
        <dbReference type="ARBA" id="ARBA00022833"/>
    </source>
</evidence>
<keyword evidence="11" id="KW-1185">Reference proteome</keyword>
<gene>
    <name evidence="10" type="ORF">RchiOBHm_Chr7g0223891</name>
</gene>
<dbReference type="InterPro" id="IPR004332">
    <property type="entry name" value="Transposase_MuDR"/>
</dbReference>
<dbReference type="AlphaFoldDB" id="A0A2P6PDN8"/>
<evidence type="ECO:0000256" key="8">
    <source>
        <dbReference type="SAM" id="MobiDB-lite"/>
    </source>
</evidence>
<dbReference type="InterPro" id="IPR018289">
    <property type="entry name" value="MULE_transposase_dom"/>
</dbReference>
<evidence type="ECO:0000313" key="10">
    <source>
        <dbReference type="EMBL" id="PRQ20047.1"/>
    </source>
</evidence>
<dbReference type="GO" id="GO:0003677">
    <property type="term" value="F:DNA binding"/>
    <property type="evidence" value="ECO:0007669"/>
    <property type="project" value="UniProtKB-KW"/>
</dbReference>
<evidence type="ECO:0000256" key="7">
    <source>
        <dbReference type="PROSITE-ProRule" id="PRU00325"/>
    </source>
</evidence>
<dbReference type="OMA" id="PINGMEM"/>
<accession>A0A2P6PDN8</accession>
<dbReference type="GO" id="GO:0006313">
    <property type="term" value="P:DNA transposition"/>
    <property type="evidence" value="ECO:0007669"/>
    <property type="project" value="InterPro"/>
</dbReference>
<dbReference type="Pfam" id="PF04434">
    <property type="entry name" value="SWIM"/>
    <property type="match status" value="1"/>
</dbReference>
<sequence length="984" mass="112804">MKIYHGGNIFGNKYVGGKISYYDYVDKDKMSLTEVDNMEKGLNPDYGGSRIDYWFRIGSEDDALTKLNSDLDVMTMVCCVPDERLVILYLDHIYEGDEDDNEEDEVYMYPADFDFMFSQSGSTGVVIEELPDEPRQKPTCVIEEIFDDPKKLTNETRKPKRSTGIVIKEVDDCTLTQGSKVSDANPKEKGKGKLFPEARADESFGCMPSQEKRVEDEFEEDDSEKDEDYIPAFEDEDYDYGIVDDEDEVLDEQNIGLEVNAIGEWLGPSIHGSETHNVEFDSGAEFQDNEEMFGVADSDEERPGPALNSDGEEDVIFPEFNPKTDMQNPVFCKGMIFGTSAILREAIRERAIRDGWEVYFIKNDKTRVRAICRAQDCPFELYASRMQHESSVQIKTYEHEHNCSRKFESCMLSAKYLTKRFMERIKLNTGWKTESLAQTMSSEVRVKVSKQMAYRVKKAAILALEGTIKEQYARLRDYGNELKRVDPSTTIDIKCDFNNSNKDPVFKRMYICHGALKKGFKAGCRSVIGLDGCHLRSAFGGQLLIAVGIDANNTTWVISYAMVEMESKDSWIWFLELLCKDLSIREDGAGWTFISDKQKGLLPAFEEVVPSAHIRWCVRHMWTNFTKLFPGKVLRDQMWACAKSTTIHFFTKELDEMKLLNNEAYKWMMHEDRPAKHWCRAHFNTCSNCDIMINNLCESFNSYIFDARGKPPVSMFEEIRGKLMKRIQLRREKMQSMVGNICPKPRDILEKNKVKGAADCIPNLNGGDICEVENIEGSKNVVDLNARTCTCRRWELSGVPCKHAVSAIYHKRHSPEDYVADCYLIKTYMSIYDNLIQPINGMEMWSRSEEACILPPQYSRQPGRPKTVRRRDASEKLAGNGTKLGRIQKSLKCGNCGRVGHNVKTCHRHLPPKDKNAANKKRKMNSGDDSSTQPKPGKKPPLSKNELRKKHLQVAEYQRVWNFKFSWLTLYVLVAEKVVLVWMS</sequence>
<evidence type="ECO:0000313" key="11">
    <source>
        <dbReference type="Proteomes" id="UP000238479"/>
    </source>
</evidence>
<evidence type="ECO:0000259" key="9">
    <source>
        <dbReference type="PROSITE" id="PS50966"/>
    </source>
</evidence>
<keyword evidence="5" id="KW-0238">DNA-binding</keyword>
<dbReference type="GO" id="GO:0008270">
    <property type="term" value="F:zinc ion binding"/>
    <property type="evidence" value="ECO:0007669"/>
    <property type="project" value="UniProtKB-KW"/>
</dbReference>